<dbReference type="Gene3D" id="3.40.50.80">
    <property type="entry name" value="Nucleotide-binding domain of ferredoxin-NADP reductase (FNR) module"/>
    <property type="match status" value="1"/>
</dbReference>
<dbReference type="OrthoDB" id="823504at2759"/>
<comment type="caution">
    <text evidence="8">The sequence shown here is derived from an EMBL/GenBank/DDBJ whole genome shotgun (WGS) entry which is preliminary data.</text>
</comment>
<dbReference type="InterPro" id="IPR001834">
    <property type="entry name" value="CBR-like"/>
</dbReference>
<keyword evidence="5" id="KW-0560">Oxidoreductase</keyword>
<dbReference type="STRING" id="658196.A0A397TJM7"/>
<dbReference type="Pfam" id="PF00175">
    <property type="entry name" value="NAD_binding_1"/>
    <property type="match status" value="1"/>
</dbReference>
<dbReference type="AlphaFoldDB" id="A0A397TJM7"/>
<reference evidence="8 9" key="1">
    <citation type="submission" date="2018-06" db="EMBL/GenBank/DDBJ databases">
        <title>Comparative genomics reveals the genomic features of Rhizophagus irregularis, R. cerebriforme, R. diaphanum and Gigaspora rosea, and their symbiotic lifestyle signature.</title>
        <authorList>
            <person name="Morin E."/>
            <person name="San Clemente H."/>
            <person name="Chen E.C.H."/>
            <person name="De La Providencia I."/>
            <person name="Hainaut M."/>
            <person name="Kuo A."/>
            <person name="Kohler A."/>
            <person name="Murat C."/>
            <person name="Tang N."/>
            <person name="Roy S."/>
            <person name="Loubradou J."/>
            <person name="Henrissat B."/>
            <person name="Grigoriev I.V."/>
            <person name="Corradi N."/>
            <person name="Roux C."/>
            <person name="Martin F.M."/>
        </authorList>
    </citation>
    <scope>NUCLEOTIDE SEQUENCE [LARGE SCALE GENOMIC DNA]</scope>
    <source>
        <strain evidence="8 9">DAOM 227022</strain>
    </source>
</reference>
<dbReference type="EMBL" id="QKYT01000033">
    <property type="protein sequence ID" value="RIA97146.1"/>
    <property type="molecule type" value="Genomic_DNA"/>
</dbReference>
<evidence type="ECO:0000256" key="5">
    <source>
        <dbReference type="ARBA" id="ARBA00023002"/>
    </source>
</evidence>
<gene>
    <name evidence="8" type="ORF">C1645_305723</name>
</gene>
<organism evidence="8 9">
    <name type="scientific">Glomus cerebriforme</name>
    <dbReference type="NCBI Taxonomy" id="658196"/>
    <lineage>
        <taxon>Eukaryota</taxon>
        <taxon>Fungi</taxon>
        <taxon>Fungi incertae sedis</taxon>
        <taxon>Mucoromycota</taxon>
        <taxon>Glomeromycotina</taxon>
        <taxon>Glomeromycetes</taxon>
        <taxon>Glomerales</taxon>
        <taxon>Glomeraceae</taxon>
        <taxon>Glomus</taxon>
    </lineage>
</organism>
<name>A0A397TJM7_9GLOM</name>
<keyword evidence="9" id="KW-1185">Reference proteome</keyword>
<evidence type="ECO:0000256" key="1">
    <source>
        <dbReference type="ARBA" id="ARBA00001974"/>
    </source>
</evidence>
<keyword evidence="4 6" id="KW-0274">FAD</keyword>
<comment type="similarity">
    <text evidence="2">Belongs to the flavoprotein pyridine nucleotide cytochrome reductase family.</text>
</comment>
<dbReference type="SUPFAM" id="SSF52343">
    <property type="entry name" value="Ferredoxin reductase-like, C-terminal NADP-linked domain"/>
    <property type="match status" value="1"/>
</dbReference>
<evidence type="ECO:0000313" key="8">
    <source>
        <dbReference type="EMBL" id="RIA97146.1"/>
    </source>
</evidence>
<evidence type="ECO:0000256" key="3">
    <source>
        <dbReference type="ARBA" id="ARBA00022630"/>
    </source>
</evidence>
<sequence>MRGPISINGHIGQLQRPSMRRALSMISVYSEPEDKSSLLNPDSNDGCWDILFMICGGTGITPMIQLIEYHIEKGKRRNIKLFLLFANNSESDIILYPNGLNELMSRSDGKLQISFALSHPPSGWSHYQRLNYDVIFDWMSKNYIPNDNDNITIIQSSIMNGQTSFSSTLNTGISSTKQPEQQNQSIYEPTKYIEALKNDPVALKVMVCGPHPMILSVSNVLNKLNFPEDKVIIIN</sequence>
<evidence type="ECO:0000259" key="7">
    <source>
        <dbReference type="Pfam" id="PF00175"/>
    </source>
</evidence>
<comment type="cofactor">
    <cofactor evidence="1 6">
        <name>FAD</name>
        <dbReference type="ChEBI" id="CHEBI:57692"/>
    </cofactor>
</comment>
<feature type="binding site" evidence="6">
    <location>
        <position position="61"/>
    </location>
    <ligand>
        <name>FAD</name>
        <dbReference type="ChEBI" id="CHEBI:57692"/>
    </ligand>
</feature>
<keyword evidence="3 6" id="KW-0285">Flavoprotein</keyword>
<dbReference type="Proteomes" id="UP000265703">
    <property type="component" value="Unassembled WGS sequence"/>
</dbReference>
<dbReference type="GO" id="GO:0016491">
    <property type="term" value="F:oxidoreductase activity"/>
    <property type="evidence" value="ECO:0007669"/>
    <property type="project" value="UniProtKB-KW"/>
</dbReference>
<evidence type="ECO:0000313" key="9">
    <source>
        <dbReference type="Proteomes" id="UP000265703"/>
    </source>
</evidence>
<evidence type="ECO:0000256" key="6">
    <source>
        <dbReference type="PIRSR" id="PIRSR601834-1"/>
    </source>
</evidence>
<protein>
    <recommendedName>
        <fullName evidence="7">Oxidoreductase FAD/NAD(P)-binding domain-containing protein</fullName>
    </recommendedName>
</protein>
<dbReference type="InterPro" id="IPR001433">
    <property type="entry name" value="OxRdtase_FAD/NAD-bd"/>
</dbReference>
<accession>A0A397TJM7</accession>
<feature type="domain" description="Oxidoreductase FAD/NAD(P)-binding" evidence="7">
    <location>
        <begin position="53"/>
        <end position="130"/>
    </location>
</feature>
<evidence type="ECO:0000256" key="2">
    <source>
        <dbReference type="ARBA" id="ARBA00006105"/>
    </source>
</evidence>
<evidence type="ECO:0000256" key="4">
    <source>
        <dbReference type="ARBA" id="ARBA00022827"/>
    </source>
</evidence>
<proteinExistence type="inferred from homology"/>
<dbReference type="PANTHER" id="PTHR19370">
    <property type="entry name" value="NADH-CYTOCHROME B5 REDUCTASE"/>
    <property type="match status" value="1"/>
</dbReference>
<dbReference type="InterPro" id="IPR039261">
    <property type="entry name" value="FNR_nucleotide-bd"/>
</dbReference>